<evidence type="ECO:0000313" key="3">
    <source>
        <dbReference type="Proteomes" id="UP000002316"/>
    </source>
</evidence>
<evidence type="ECO:0000313" key="2">
    <source>
        <dbReference type="EMBL" id="CBH17390.1"/>
    </source>
</evidence>
<evidence type="ECO:0000256" key="1">
    <source>
        <dbReference type="SAM" id="MobiDB-lite"/>
    </source>
</evidence>
<dbReference type="VEuPathDB" id="TriTrypDB:Tbg972.11.5080"/>
<dbReference type="KEGG" id="tbg:TbgDal_XI5080"/>
<gene>
    <name evidence="2" type="ORF">TbgDal_XI5080</name>
</gene>
<sequence length="115" mass="13255">MKLSTSNFQLQIGSGVPAHRRPQRQNTSETNRPHNTQWIKATPPLPIDEYQPTRQRDFPIRRPSHRGANGKYFTDKGSQHLAHHSSHQLGARTYDTSTRAHAHSTNREFRVTYSL</sequence>
<dbReference type="AlphaFoldDB" id="D0A6T9"/>
<name>D0A6T9_TRYB9</name>
<dbReference type="Proteomes" id="UP000002316">
    <property type="component" value="Chromosome 11"/>
</dbReference>
<feature type="compositionally biased region" description="Polar residues" evidence="1">
    <location>
        <begin position="24"/>
        <end position="39"/>
    </location>
</feature>
<dbReference type="EMBL" id="FN554974">
    <property type="protein sequence ID" value="CBH17390.1"/>
    <property type="molecule type" value="Genomic_DNA"/>
</dbReference>
<reference evidence="3" key="1">
    <citation type="journal article" date="2010" name="PLoS Negl. Trop. Dis.">
        <title>The genome sequence of Trypanosoma brucei gambiense, causative agent of chronic human african trypanosomiasis.</title>
        <authorList>
            <person name="Jackson A.P."/>
            <person name="Sanders M."/>
            <person name="Berry A."/>
            <person name="McQuillan J."/>
            <person name="Aslett M.A."/>
            <person name="Quail M.A."/>
            <person name="Chukualim B."/>
            <person name="Capewell P."/>
            <person name="MacLeod A."/>
            <person name="Melville S.E."/>
            <person name="Gibson W."/>
            <person name="Barry J.D."/>
            <person name="Berriman M."/>
            <person name="Hertz-Fowler C."/>
        </authorList>
    </citation>
    <scope>NUCLEOTIDE SEQUENCE [LARGE SCALE GENOMIC DNA]</scope>
    <source>
        <strain evidence="3">MHOM/CI/86/DAL972</strain>
    </source>
</reference>
<accession>D0A6T9</accession>
<dbReference type="RefSeq" id="XP_011779654.1">
    <property type="nucleotide sequence ID" value="XM_011781352.1"/>
</dbReference>
<protein>
    <submittedName>
        <fullName evidence="2">Uncharacterized protein</fullName>
    </submittedName>
</protein>
<proteinExistence type="predicted"/>
<feature type="compositionally biased region" description="Polar residues" evidence="1">
    <location>
        <begin position="1"/>
        <end position="12"/>
    </location>
</feature>
<organism evidence="2 3">
    <name type="scientific">Trypanosoma brucei gambiense (strain MHOM/CI/86/DAL972)</name>
    <dbReference type="NCBI Taxonomy" id="679716"/>
    <lineage>
        <taxon>Eukaryota</taxon>
        <taxon>Discoba</taxon>
        <taxon>Euglenozoa</taxon>
        <taxon>Kinetoplastea</taxon>
        <taxon>Metakinetoplastina</taxon>
        <taxon>Trypanosomatida</taxon>
        <taxon>Trypanosomatidae</taxon>
        <taxon>Trypanosoma</taxon>
    </lineage>
</organism>
<dbReference type="GeneID" id="23867506"/>
<feature type="region of interest" description="Disordered" evidence="1">
    <location>
        <begin position="1"/>
        <end position="88"/>
    </location>
</feature>